<accession>A0A8X6THL2</accession>
<dbReference type="AlphaFoldDB" id="A0A8X6THL2"/>
<evidence type="ECO:0000313" key="2">
    <source>
        <dbReference type="Proteomes" id="UP000887013"/>
    </source>
</evidence>
<organism evidence="1 2">
    <name type="scientific">Nephila pilipes</name>
    <name type="common">Giant wood spider</name>
    <name type="synonym">Nephila maculata</name>
    <dbReference type="NCBI Taxonomy" id="299642"/>
    <lineage>
        <taxon>Eukaryota</taxon>
        <taxon>Metazoa</taxon>
        <taxon>Ecdysozoa</taxon>
        <taxon>Arthropoda</taxon>
        <taxon>Chelicerata</taxon>
        <taxon>Arachnida</taxon>
        <taxon>Araneae</taxon>
        <taxon>Araneomorphae</taxon>
        <taxon>Entelegynae</taxon>
        <taxon>Araneoidea</taxon>
        <taxon>Nephilidae</taxon>
        <taxon>Nephila</taxon>
    </lineage>
</organism>
<dbReference type="EMBL" id="BMAW01010225">
    <property type="protein sequence ID" value="GFT17855.1"/>
    <property type="molecule type" value="Genomic_DNA"/>
</dbReference>
<protein>
    <submittedName>
        <fullName evidence="1">Uncharacterized protein</fullName>
    </submittedName>
</protein>
<name>A0A8X6THL2_NEPPI</name>
<reference evidence="1" key="1">
    <citation type="submission" date="2020-08" db="EMBL/GenBank/DDBJ databases">
        <title>Multicomponent nature underlies the extraordinary mechanical properties of spider dragline silk.</title>
        <authorList>
            <person name="Kono N."/>
            <person name="Nakamura H."/>
            <person name="Mori M."/>
            <person name="Yoshida Y."/>
            <person name="Ohtoshi R."/>
            <person name="Malay A.D."/>
            <person name="Moran D.A.P."/>
            <person name="Tomita M."/>
            <person name="Numata K."/>
            <person name="Arakawa K."/>
        </authorList>
    </citation>
    <scope>NUCLEOTIDE SEQUENCE</scope>
</reference>
<dbReference type="Proteomes" id="UP000887013">
    <property type="component" value="Unassembled WGS sequence"/>
</dbReference>
<proteinExistence type="predicted"/>
<keyword evidence="2" id="KW-1185">Reference proteome</keyword>
<sequence>MNAETDIFTYRLDITLEEKWEFQVMRTMPSWYLLFDFVTNIFTLECKFNMQILCSGGNLVLDRVRNMAEKHLFLSYESLLPQPDP</sequence>
<gene>
    <name evidence="1" type="ORF">NPIL_428151</name>
</gene>
<comment type="caution">
    <text evidence="1">The sequence shown here is derived from an EMBL/GenBank/DDBJ whole genome shotgun (WGS) entry which is preliminary data.</text>
</comment>
<evidence type="ECO:0000313" key="1">
    <source>
        <dbReference type="EMBL" id="GFT17855.1"/>
    </source>
</evidence>